<accession>A0A2G5D000</accession>
<keyword evidence="4" id="KW-1185">Reference proteome</keyword>
<protein>
    <submittedName>
        <fullName evidence="3">Uncharacterized protein</fullName>
    </submittedName>
</protein>
<keyword evidence="2" id="KW-0812">Transmembrane</keyword>
<dbReference type="AlphaFoldDB" id="A0A2G5D000"/>
<keyword evidence="2" id="KW-1133">Transmembrane helix</keyword>
<dbReference type="STRING" id="218851.A0A2G5D000"/>
<evidence type="ECO:0000313" key="3">
    <source>
        <dbReference type="EMBL" id="PIA36839.1"/>
    </source>
</evidence>
<dbReference type="Proteomes" id="UP000230069">
    <property type="component" value="Unassembled WGS sequence"/>
</dbReference>
<dbReference type="SUPFAM" id="SSF103481">
    <property type="entry name" value="Multidrug resistance efflux transporter EmrE"/>
    <property type="match status" value="1"/>
</dbReference>
<evidence type="ECO:0000256" key="1">
    <source>
        <dbReference type="ARBA" id="ARBA00004141"/>
    </source>
</evidence>
<keyword evidence="2" id="KW-0472">Membrane</keyword>
<dbReference type="InterPro" id="IPR037185">
    <property type="entry name" value="EmrE-like"/>
</dbReference>
<dbReference type="OrthoDB" id="306876at2759"/>
<proteinExistence type="predicted"/>
<dbReference type="InParanoid" id="A0A2G5D000"/>
<evidence type="ECO:0000313" key="4">
    <source>
        <dbReference type="Proteomes" id="UP000230069"/>
    </source>
</evidence>
<sequence length="106" mass="11914">MYICLASKFLVQNFVLPDIGSFLLMVILGVLAFFAEVLLARGLQLEKTNRVTNMHYIEPFLSEIWRIALSRLTLSIGGLFGSLLILVSACSTLFFGPEKEMDRDII</sequence>
<feature type="transmembrane region" description="Helical" evidence="2">
    <location>
        <begin position="72"/>
        <end position="95"/>
    </location>
</feature>
<reference evidence="3 4" key="1">
    <citation type="submission" date="2017-09" db="EMBL/GenBank/DDBJ databases">
        <title>WGS assembly of Aquilegia coerulea Goldsmith.</title>
        <authorList>
            <person name="Hodges S."/>
            <person name="Kramer E."/>
            <person name="Nordborg M."/>
            <person name="Tomkins J."/>
            <person name="Borevitz J."/>
            <person name="Derieg N."/>
            <person name="Yan J."/>
            <person name="Mihaltcheva S."/>
            <person name="Hayes R.D."/>
            <person name="Rokhsar D."/>
        </authorList>
    </citation>
    <scope>NUCLEOTIDE SEQUENCE [LARGE SCALE GENOMIC DNA]</scope>
    <source>
        <strain evidence="4">cv. Goldsmith</strain>
    </source>
</reference>
<dbReference type="EMBL" id="KZ305049">
    <property type="protein sequence ID" value="PIA36839.1"/>
    <property type="molecule type" value="Genomic_DNA"/>
</dbReference>
<evidence type="ECO:0000256" key="2">
    <source>
        <dbReference type="SAM" id="Phobius"/>
    </source>
</evidence>
<comment type="subcellular location">
    <subcellularLocation>
        <location evidence="1">Membrane</location>
        <topology evidence="1">Multi-pass membrane protein</topology>
    </subcellularLocation>
</comment>
<gene>
    <name evidence="3" type="ORF">AQUCO_03200066v1</name>
</gene>
<feature type="transmembrane region" description="Helical" evidence="2">
    <location>
        <begin position="19"/>
        <end position="40"/>
    </location>
</feature>
<organism evidence="3 4">
    <name type="scientific">Aquilegia coerulea</name>
    <name type="common">Rocky mountain columbine</name>
    <dbReference type="NCBI Taxonomy" id="218851"/>
    <lineage>
        <taxon>Eukaryota</taxon>
        <taxon>Viridiplantae</taxon>
        <taxon>Streptophyta</taxon>
        <taxon>Embryophyta</taxon>
        <taxon>Tracheophyta</taxon>
        <taxon>Spermatophyta</taxon>
        <taxon>Magnoliopsida</taxon>
        <taxon>Ranunculales</taxon>
        <taxon>Ranunculaceae</taxon>
        <taxon>Thalictroideae</taxon>
        <taxon>Aquilegia</taxon>
    </lineage>
</organism>
<name>A0A2G5D000_AQUCA</name>